<reference evidence="10" key="1">
    <citation type="journal article" date="2014" name="Int. J. Syst. Evol. Microbiol.">
        <title>Complete genome sequence of Corynebacterium casei LMG S-19264T (=DSM 44701T), isolated from a smear-ripened cheese.</title>
        <authorList>
            <consortium name="US DOE Joint Genome Institute (JGI-PGF)"/>
            <person name="Walter F."/>
            <person name="Albersmeier A."/>
            <person name="Kalinowski J."/>
            <person name="Ruckert C."/>
        </authorList>
    </citation>
    <scope>NUCLEOTIDE SEQUENCE</scope>
    <source>
        <strain evidence="10">JCM 30078</strain>
    </source>
</reference>
<evidence type="ECO:0000256" key="7">
    <source>
        <dbReference type="PIRNR" id="PIRNR000232"/>
    </source>
</evidence>
<protein>
    <recommendedName>
        <fullName evidence="7">Putative NAD(P)H nitroreductase</fullName>
        <ecNumber evidence="7">1.-.-.-</ecNumber>
    </recommendedName>
</protein>
<evidence type="ECO:0000313" key="10">
    <source>
        <dbReference type="EMBL" id="GGJ91648.1"/>
    </source>
</evidence>
<dbReference type="EMBL" id="BMPO01000003">
    <property type="protein sequence ID" value="GGJ91648.1"/>
    <property type="molecule type" value="Genomic_DNA"/>
</dbReference>
<gene>
    <name evidence="10" type="ORF">GCM10009304_16820</name>
</gene>
<proteinExistence type="inferred from homology"/>
<dbReference type="Gene3D" id="3.40.109.10">
    <property type="entry name" value="NADH Oxidase"/>
    <property type="match status" value="1"/>
</dbReference>
<evidence type="ECO:0000256" key="5">
    <source>
        <dbReference type="ARBA" id="ARBA00023002"/>
    </source>
</evidence>
<reference evidence="10" key="2">
    <citation type="submission" date="2020-09" db="EMBL/GenBank/DDBJ databases">
        <authorList>
            <person name="Sun Q."/>
            <person name="Ohkuma M."/>
        </authorList>
    </citation>
    <scope>NUCLEOTIDE SEQUENCE</scope>
    <source>
        <strain evidence="10">JCM 30078</strain>
    </source>
</reference>
<evidence type="ECO:0000256" key="4">
    <source>
        <dbReference type="ARBA" id="ARBA00022857"/>
    </source>
</evidence>
<dbReference type="PANTHER" id="PTHR43821">
    <property type="entry name" value="NAD(P)H NITROREDUCTASE YDJA-RELATED"/>
    <property type="match status" value="1"/>
</dbReference>
<dbReference type="Proteomes" id="UP000635983">
    <property type="component" value="Unassembled WGS sequence"/>
</dbReference>
<dbReference type="InterPro" id="IPR026021">
    <property type="entry name" value="YdjA-like"/>
</dbReference>
<organism evidence="10 11">
    <name type="scientific">Pseudomonas matsuisoli</name>
    <dbReference type="NCBI Taxonomy" id="1515666"/>
    <lineage>
        <taxon>Bacteria</taxon>
        <taxon>Pseudomonadati</taxon>
        <taxon>Pseudomonadota</taxon>
        <taxon>Gammaproteobacteria</taxon>
        <taxon>Pseudomonadales</taxon>
        <taxon>Pseudomonadaceae</taxon>
        <taxon>Pseudomonas</taxon>
    </lineage>
</organism>
<dbReference type="Pfam" id="PF00881">
    <property type="entry name" value="Nitroreductase"/>
    <property type="match status" value="1"/>
</dbReference>
<dbReference type="PIRSF" id="PIRSF000232">
    <property type="entry name" value="YdjA"/>
    <property type="match status" value="1"/>
</dbReference>
<sequence>MDALELLTQRVSIAKLTDPAPDAGQRETFFRAALRAPDHGLLRPWRFLTVEGSARDALGDLFAKALEAGEEPPKPEAVEKARRNPLRAPLIVVVIARVLKHPKVPALEQRLAAGCAAHGILQAAYAMGIGAIWRSGPLAYDPIVAEGLGLAEYEECLGFLYMGTPDKEPRTAPQLSIADFVSGWRG</sequence>
<feature type="binding site" description="in other chain" evidence="8">
    <location>
        <begin position="133"/>
        <end position="135"/>
    </location>
    <ligand>
        <name>FMN</name>
        <dbReference type="ChEBI" id="CHEBI:58210"/>
        <note>ligand shared between dimeric partners</note>
    </ligand>
</feature>
<comment type="cofactor">
    <cofactor evidence="8">
        <name>FMN</name>
        <dbReference type="ChEBI" id="CHEBI:58210"/>
    </cofactor>
    <text evidence="8">Binds 1 FMN per subunit.</text>
</comment>
<evidence type="ECO:0000256" key="8">
    <source>
        <dbReference type="PIRSR" id="PIRSR000232-1"/>
    </source>
</evidence>
<dbReference type="EC" id="1.-.-.-" evidence="7"/>
<name>A0A917PTL9_9PSED</name>
<evidence type="ECO:0000256" key="3">
    <source>
        <dbReference type="ARBA" id="ARBA00022643"/>
    </source>
</evidence>
<dbReference type="SUPFAM" id="SSF55469">
    <property type="entry name" value="FMN-dependent nitroreductase-like"/>
    <property type="match status" value="1"/>
</dbReference>
<dbReference type="PANTHER" id="PTHR43821:SF1">
    <property type="entry name" value="NAD(P)H NITROREDUCTASE YDJA-RELATED"/>
    <property type="match status" value="1"/>
</dbReference>
<keyword evidence="3 7" id="KW-0288">FMN</keyword>
<feature type="binding site" evidence="8">
    <location>
        <position position="39"/>
    </location>
    <ligand>
        <name>FMN</name>
        <dbReference type="ChEBI" id="CHEBI:58210"/>
        <note>ligand shared between dimeric partners</note>
    </ligand>
</feature>
<keyword evidence="4 7" id="KW-0521">NADP</keyword>
<feature type="domain" description="Nitroreductase" evidence="9">
    <location>
        <begin position="8"/>
        <end position="163"/>
    </location>
</feature>
<evidence type="ECO:0000313" key="11">
    <source>
        <dbReference type="Proteomes" id="UP000635983"/>
    </source>
</evidence>
<evidence type="ECO:0000259" key="9">
    <source>
        <dbReference type="Pfam" id="PF00881"/>
    </source>
</evidence>
<keyword evidence="6 7" id="KW-0520">NAD</keyword>
<keyword evidence="11" id="KW-1185">Reference proteome</keyword>
<feature type="binding site" description="in other chain" evidence="8">
    <location>
        <begin position="10"/>
        <end position="12"/>
    </location>
    <ligand>
        <name>FMN</name>
        <dbReference type="ChEBI" id="CHEBI:58210"/>
        <note>ligand shared between dimeric partners</note>
    </ligand>
</feature>
<dbReference type="GO" id="GO:0016491">
    <property type="term" value="F:oxidoreductase activity"/>
    <property type="evidence" value="ECO:0007669"/>
    <property type="project" value="UniProtKB-UniRule"/>
</dbReference>
<dbReference type="CDD" id="cd02135">
    <property type="entry name" value="YdjA-like"/>
    <property type="match status" value="1"/>
</dbReference>
<dbReference type="InterPro" id="IPR000415">
    <property type="entry name" value="Nitroreductase-like"/>
</dbReference>
<accession>A0A917PTL9</accession>
<keyword evidence="2 7" id="KW-0285">Flavoprotein</keyword>
<dbReference type="AlphaFoldDB" id="A0A917PTL9"/>
<comment type="caution">
    <text evidence="10">The sequence shown here is derived from an EMBL/GenBank/DDBJ whole genome shotgun (WGS) entry which is preliminary data.</text>
</comment>
<evidence type="ECO:0000256" key="2">
    <source>
        <dbReference type="ARBA" id="ARBA00022630"/>
    </source>
</evidence>
<comment type="similarity">
    <text evidence="1 7">Belongs to the nitroreductase family.</text>
</comment>
<feature type="binding site" evidence="8">
    <location>
        <position position="35"/>
    </location>
    <ligand>
        <name>FMN</name>
        <dbReference type="ChEBI" id="CHEBI:58210"/>
        <note>ligand shared between dimeric partners</note>
    </ligand>
</feature>
<dbReference type="RefSeq" id="WP_188982745.1">
    <property type="nucleotide sequence ID" value="NZ_BMPO01000003.1"/>
</dbReference>
<dbReference type="InterPro" id="IPR052530">
    <property type="entry name" value="NAD(P)H_nitroreductase"/>
</dbReference>
<dbReference type="InterPro" id="IPR029479">
    <property type="entry name" value="Nitroreductase"/>
</dbReference>
<keyword evidence="5 7" id="KW-0560">Oxidoreductase</keyword>
<evidence type="ECO:0000256" key="1">
    <source>
        <dbReference type="ARBA" id="ARBA00007118"/>
    </source>
</evidence>
<evidence type="ECO:0000256" key="6">
    <source>
        <dbReference type="ARBA" id="ARBA00023027"/>
    </source>
</evidence>